<keyword evidence="8" id="KW-1185">Reference proteome</keyword>
<dbReference type="EMBL" id="JADKYB010000008">
    <property type="protein sequence ID" value="MBM9506255.1"/>
    <property type="molecule type" value="Genomic_DNA"/>
</dbReference>
<dbReference type="PROSITE" id="PS50850">
    <property type="entry name" value="MFS"/>
    <property type="match status" value="1"/>
</dbReference>
<keyword evidence="3 5" id="KW-1133">Transmembrane helix</keyword>
<reference evidence="7 8" key="1">
    <citation type="submission" date="2021-01" db="EMBL/GenBank/DDBJ databases">
        <title>Streptomyces acididurans sp. nov., isolated from a peat swamp forest soil.</title>
        <authorList>
            <person name="Chantavorakit T."/>
            <person name="Duangmal K."/>
        </authorList>
    </citation>
    <scope>NUCLEOTIDE SEQUENCE [LARGE SCALE GENOMIC DNA]</scope>
    <source>
        <strain evidence="7 8">KK5PA1</strain>
    </source>
</reference>
<dbReference type="Gene3D" id="1.20.1250.20">
    <property type="entry name" value="MFS general substrate transporter like domains"/>
    <property type="match status" value="1"/>
</dbReference>
<dbReference type="Pfam" id="PF00083">
    <property type="entry name" value="Sugar_tr"/>
    <property type="match status" value="1"/>
</dbReference>
<gene>
    <name evidence="7" type="ORF">ITX44_17190</name>
</gene>
<feature type="transmembrane region" description="Helical" evidence="5">
    <location>
        <begin position="188"/>
        <end position="207"/>
    </location>
</feature>
<evidence type="ECO:0000256" key="1">
    <source>
        <dbReference type="ARBA" id="ARBA00004651"/>
    </source>
</evidence>
<accession>A0ABS2TVC8</accession>
<protein>
    <submittedName>
        <fullName evidence="7">MFS transporter</fullName>
    </submittedName>
</protein>
<organism evidence="7 8">
    <name type="scientific">Actinacidiphila acididurans</name>
    <dbReference type="NCBI Taxonomy" id="2784346"/>
    <lineage>
        <taxon>Bacteria</taxon>
        <taxon>Bacillati</taxon>
        <taxon>Actinomycetota</taxon>
        <taxon>Actinomycetes</taxon>
        <taxon>Kitasatosporales</taxon>
        <taxon>Streptomycetaceae</taxon>
        <taxon>Actinacidiphila</taxon>
    </lineage>
</organism>
<evidence type="ECO:0000259" key="6">
    <source>
        <dbReference type="PROSITE" id="PS50850"/>
    </source>
</evidence>
<dbReference type="PANTHER" id="PTHR23508">
    <property type="entry name" value="CARBOXYLIC ACID TRANSPORTER PROTEIN HOMOLOG"/>
    <property type="match status" value="1"/>
</dbReference>
<feature type="transmembrane region" description="Helical" evidence="5">
    <location>
        <begin position="353"/>
        <end position="372"/>
    </location>
</feature>
<dbReference type="InterPro" id="IPR036259">
    <property type="entry name" value="MFS_trans_sf"/>
</dbReference>
<feature type="transmembrane region" description="Helical" evidence="5">
    <location>
        <begin position="378"/>
        <end position="397"/>
    </location>
</feature>
<sequence>MTDHSPAPAPAAAATLAARLDRLPWSRTHTAILLALGAGWLFDSLEVSLFGSAVGPLGSHFHATVFEQDAILAVWLGGILIGALAGGHLADRYGRRRLFVLTLLWYAAFTVLTGASWALGVVYVLRFLAALGVGAEYAIINAAVAELMPARIRGRAGAVVMNFWPAGGVLAGLLAYLLLNTLALSDAVSWRCLFIGGGLLAPVVLWFRRHVPESPRWLAARGRRAEAEAIVAGLERACGLPPLEAAAGGRGAYGQGTDGRGDDGPELRPGGLAALGELVRHHPGRLALGAVLDLAEAFGYYGIFALLSVVVLPKVHIADAQVPFFYILGNLGALIGGLVMALFLDRLGRHRTVAVSYLLAAAGVGLLAWATASGSGTWVTLAFMAASGFATAAWTSAYPTFTELFPTHLRAAGVGTSVAVGRIGAIVGTLSLPSLATHLGATASYLLVVAFWLVGAAAVAVFHRRGGIEAAGRPLETLTRPAHLPARA</sequence>
<feature type="transmembrane region" description="Helical" evidence="5">
    <location>
        <begin position="123"/>
        <end position="144"/>
    </location>
</feature>
<evidence type="ECO:0000256" key="2">
    <source>
        <dbReference type="ARBA" id="ARBA00022692"/>
    </source>
</evidence>
<evidence type="ECO:0000313" key="8">
    <source>
        <dbReference type="Proteomes" id="UP000749040"/>
    </source>
</evidence>
<feature type="transmembrane region" description="Helical" evidence="5">
    <location>
        <begin position="286"/>
        <end position="312"/>
    </location>
</feature>
<feature type="transmembrane region" description="Helical" evidence="5">
    <location>
        <begin position="324"/>
        <end position="344"/>
    </location>
</feature>
<feature type="domain" description="Major facilitator superfamily (MFS) profile" evidence="6">
    <location>
        <begin position="32"/>
        <end position="467"/>
    </location>
</feature>
<evidence type="ECO:0000256" key="3">
    <source>
        <dbReference type="ARBA" id="ARBA00022989"/>
    </source>
</evidence>
<feature type="transmembrane region" description="Helical" evidence="5">
    <location>
        <begin position="156"/>
        <end position="176"/>
    </location>
</feature>
<keyword evidence="4 5" id="KW-0472">Membrane</keyword>
<dbReference type="Proteomes" id="UP000749040">
    <property type="component" value="Unassembled WGS sequence"/>
</dbReference>
<feature type="transmembrane region" description="Helical" evidence="5">
    <location>
        <begin position="443"/>
        <end position="463"/>
    </location>
</feature>
<proteinExistence type="predicted"/>
<feature type="transmembrane region" description="Helical" evidence="5">
    <location>
        <begin position="409"/>
        <end position="431"/>
    </location>
</feature>
<comment type="caution">
    <text evidence="7">The sequence shown here is derived from an EMBL/GenBank/DDBJ whole genome shotgun (WGS) entry which is preliminary data.</text>
</comment>
<feature type="transmembrane region" description="Helical" evidence="5">
    <location>
        <begin position="98"/>
        <end position="117"/>
    </location>
</feature>
<dbReference type="PANTHER" id="PTHR23508:SF10">
    <property type="entry name" value="CARBOXYLIC ACID TRANSPORTER PROTEIN HOMOLOG"/>
    <property type="match status" value="1"/>
</dbReference>
<dbReference type="InterPro" id="IPR020846">
    <property type="entry name" value="MFS_dom"/>
</dbReference>
<evidence type="ECO:0000313" key="7">
    <source>
        <dbReference type="EMBL" id="MBM9506255.1"/>
    </source>
</evidence>
<comment type="subcellular location">
    <subcellularLocation>
        <location evidence="1">Cell membrane</location>
        <topology evidence="1">Multi-pass membrane protein</topology>
    </subcellularLocation>
</comment>
<evidence type="ECO:0000256" key="4">
    <source>
        <dbReference type="ARBA" id="ARBA00023136"/>
    </source>
</evidence>
<dbReference type="RefSeq" id="WP_205358110.1">
    <property type="nucleotide sequence ID" value="NZ_JADKYB010000008.1"/>
</dbReference>
<dbReference type="SUPFAM" id="SSF103473">
    <property type="entry name" value="MFS general substrate transporter"/>
    <property type="match status" value="1"/>
</dbReference>
<dbReference type="InterPro" id="IPR005828">
    <property type="entry name" value="MFS_sugar_transport-like"/>
</dbReference>
<keyword evidence="2 5" id="KW-0812">Transmembrane</keyword>
<feature type="transmembrane region" description="Helical" evidence="5">
    <location>
        <begin position="70"/>
        <end position="91"/>
    </location>
</feature>
<name>A0ABS2TVC8_9ACTN</name>
<dbReference type="CDD" id="cd17316">
    <property type="entry name" value="MFS_SV2_like"/>
    <property type="match status" value="1"/>
</dbReference>
<evidence type="ECO:0000256" key="5">
    <source>
        <dbReference type="SAM" id="Phobius"/>
    </source>
</evidence>